<dbReference type="Pfam" id="PF14907">
    <property type="entry name" value="NTP_transf_5"/>
    <property type="match status" value="1"/>
</dbReference>
<dbReference type="EMBL" id="PHKW01000007">
    <property type="protein sequence ID" value="PKV15614.1"/>
    <property type="molecule type" value="Genomic_DNA"/>
</dbReference>
<reference evidence="3 4" key="1">
    <citation type="submission" date="2017-11" db="EMBL/GenBank/DDBJ databases">
        <title>Xanthomonas prunicola sp. nov., a novel pathogen that affects nectarine (Prunus persica var. nectarine) trees.</title>
        <authorList>
            <person name="Lopez M."/>
            <person name="Lopez-Soriano P."/>
            <person name="Garita-Cambronero J."/>
            <person name="Beltran C."/>
            <person name="Taghouti G."/>
            <person name="Portier P."/>
            <person name="Cubero J."/>
            <person name="Fischer-Le Saux M."/>
            <person name="Marco-Noales E."/>
        </authorList>
    </citation>
    <scope>NUCLEOTIDE SEQUENCE [LARGE SCALE GENOMIC DNA]</scope>
    <source>
        <strain evidence="1 3">CFBP8353</strain>
        <strain evidence="2 4">CFBP8354</strain>
    </source>
</reference>
<dbReference type="Proteomes" id="UP000233748">
    <property type="component" value="Unassembled WGS sequence"/>
</dbReference>
<comment type="caution">
    <text evidence="1">The sequence shown here is derived from an EMBL/GenBank/DDBJ whole genome shotgun (WGS) entry which is preliminary data.</text>
</comment>
<dbReference type="OrthoDB" id="9773927at2"/>
<dbReference type="AlphaFoldDB" id="A0A2N3RGB8"/>
<gene>
    <name evidence="1" type="ORF">XpruCFBP8353_17080</name>
    <name evidence="2" type="ORF">XpruCFBP8354_18200</name>
</gene>
<sequence>MRLRADVQCTVTVENACAAWSSAFGYILSLWRQHDAAAAKLQGVVSPPDAFAFERSLAQHRMALALPAADTLAASVPVAVREVLRRRQQRMLLQSLQQTAAIREMVAALQQAGIRCCLLKGLGYAAQFGQLHRREACDIDVLIEPHASQHALSALSALGYVLQADAALDPTEYCRYNHALPLRHPETGVVLELHLRLANHERQFPLSQQVWRDHLSTVVLGGTQVPTLSPSAAVVYAAFHGTKHHWHRAFWLVDMAQALGSTQLDWAEVLGLARQLGVERQLALSALLAEASLGIALPAALQRQTTLLRKARPAAAALLPCMDALGSDRGADLAVRLGLFAYIRHLLSLQSTWRGRLHVVPALLVPTDMDRQAIALPGALHWAYVGVRVVRLVKQHLLKRRHLQG</sequence>
<dbReference type="InterPro" id="IPR039498">
    <property type="entry name" value="NTP_transf_5"/>
</dbReference>
<dbReference type="Proteomes" id="UP000233720">
    <property type="component" value="Unassembled WGS sequence"/>
</dbReference>
<organism evidence="1 3">
    <name type="scientific">Xanthomonas prunicola</name>
    <dbReference type="NCBI Taxonomy" id="2053930"/>
    <lineage>
        <taxon>Bacteria</taxon>
        <taxon>Pseudomonadati</taxon>
        <taxon>Pseudomonadota</taxon>
        <taxon>Gammaproteobacteria</taxon>
        <taxon>Lysobacterales</taxon>
        <taxon>Lysobacteraceae</taxon>
        <taxon>Xanthomonas</taxon>
    </lineage>
</organism>
<evidence type="ECO:0000313" key="4">
    <source>
        <dbReference type="Proteomes" id="UP000233748"/>
    </source>
</evidence>
<dbReference type="EMBL" id="PHKV01000006">
    <property type="protein sequence ID" value="PKV11544.1"/>
    <property type="molecule type" value="Genomic_DNA"/>
</dbReference>
<evidence type="ECO:0000313" key="1">
    <source>
        <dbReference type="EMBL" id="PKV11544.1"/>
    </source>
</evidence>
<evidence type="ECO:0008006" key="5">
    <source>
        <dbReference type="Google" id="ProtNLM"/>
    </source>
</evidence>
<evidence type="ECO:0000313" key="3">
    <source>
        <dbReference type="Proteomes" id="UP000233720"/>
    </source>
</evidence>
<evidence type="ECO:0000313" key="2">
    <source>
        <dbReference type="EMBL" id="PKV15614.1"/>
    </source>
</evidence>
<dbReference type="Gene3D" id="3.30.460.40">
    <property type="match status" value="1"/>
</dbReference>
<protein>
    <recommendedName>
        <fullName evidence="5">Nucleotidyltransferase family protein</fullName>
    </recommendedName>
</protein>
<accession>A0A2N3RGB8</accession>
<proteinExistence type="predicted"/>
<keyword evidence="4" id="KW-1185">Reference proteome</keyword>
<name>A0A2N3RGB8_9XANT</name>